<reference evidence="2" key="2">
    <citation type="journal article" date="2007" name="Science">
        <title>Draft genome sequence of the sexually transmitted pathogen Trichomonas vaginalis.</title>
        <authorList>
            <person name="Carlton J.M."/>
            <person name="Hirt R.P."/>
            <person name="Silva J.C."/>
            <person name="Delcher A.L."/>
            <person name="Schatz M."/>
            <person name="Zhao Q."/>
            <person name="Wortman J.R."/>
            <person name="Bidwell S.L."/>
            <person name="Alsmark U.C.M."/>
            <person name="Besteiro S."/>
            <person name="Sicheritz-Ponten T."/>
            <person name="Noel C.J."/>
            <person name="Dacks J.B."/>
            <person name="Foster P.G."/>
            <person name="Simillion C."/>
            <person name="Van de Peer Y."/>
            <person name="Miranda-Saavedra D."/>
            <person name="Barton G.J."/>
            <person name="Westrop G.D."/>
            <person name="Mueller S."/>
            <person name="Dessi D."/>
            <person name="Fiori P.L."/>
            <person name="Ren Q."/>
            <person name="Paulsen I."/>
            <person name="Zhang H."/>
            <person name="Bastida-Corcuera F.D."/>
            <person name="Simoes-Barbosa A."/>
            <person name="Brown M.T."/>
            <person name="Hayes R.D."/>
            <person name="Mukherjee M."/>
            <person name="Okumura C.Y."/>
            <person name="Schneider R."/>
            <person name="Smith A.J."/>
            <person name="Vanacova S."/>
            <person name="Villalvazo M."/>
            <person name="Haas B.J."/>
            <person name="Pertea M."/>
            <person name="Feldblyum T.V."/>
            <person name="Utterback T.R."/>
            <person name="Shu C.L."/>
            <person name="Osoegawa K."/>
            <person name="de Jong P.J."/>
            <person name="Hrdy I."/>
            <person name="Horvathova L."/>
            <person name="Zubacova Z."/>
            <person name="Dolezal P."/>
            <person name="Malik S.B."/>
            <person name="Logsdon J.M. Jr."/>
            <person name="Henze K."/>
            <person name="Gupta A."/>
            <person name="Wang C.C."/>
            <person name="Dunne R.L."/>
            <person name="Upcroft J.A."/>
            <person name="Upcroft P."/>
            <person name="White O."/>
            <person name="Salzberg S.L."/>
            <person name="Tang P."/>
            <person name="Chiu C.-H."/>
            <person name="Lee Y.-S."/>
            <person name="Embley T.M."/>
            <person name="Coombs G.H."/>
            <person name="Mottram J.C."/>
            <person name="Tachezy J."/>
            <person name="Fraser-Liggett C.M."/>
            <person name="Johnson P.J."/>
        </authorList>
    </citation>
    <scope>NUCLEOTIDE SEQUENCE [LARGE SCALE GENOMIC DNA]</scope>
    <source>
        <strain evidence="2">G3</strain>
    </source>
</reference>
<evidence type="ECO:0000313" key="2">
    <source>
        <dbReference type="EMBL" id="EAX96849.1"/>
    </source>
</evidence>
<accession>A2FE21</accession>
<reference evidence="2" key="1">
    <citation type="submission" date="2006-10" db="EMBL/GenBank/DDBJ databases">
        <authorList>
            <person name="Amadeo P."/>
            <person name="Zhao Q."/>
            <person name="Wortman J."/>
            <person name="Fraser-Liggett C."/>
            <person name="Carlton J."/>
        </authorList>
    </citation>
    <scope>NUCLEOTIDE SEQUENCE</scope>
    <source>
        <strain evidence="2">G3</strain>
    </source>
</reference>
<sequence>MSTVFNEPNVWRECNQWRSVFATPSDGTGQLFANFGSIDEDTTTVQDVETMIQVIANQFAMDVYNELKNDVTTEQLRAVKTSQAETRRTTFRPMGPHKTPTVTPINSRRGQRTHTGANGRASIKYV</sequence>
<evidence type="ECO:0000313" key="3">
    <source>
        <dbReference type="Proteomes" id="UP000001542"/>
    </source>
</evidence>
<organism evidence="2 3">
    <name type="scientific">Trichomonas vaginalis (strain ATCC PRA-98 / G3)</name>
    <dbReference type="NCBI Taxonomy" id="412133"/>
    <lineage>
        <taxon>Eukaryota</taxon>
        <taxon>Metamonada</taxon>
        <taxon>Parabasalia</taxon>
        <taxon>Trichomonadida</taxon>
        <taxon>Trichomonadidae</taxon>
        <taxon>Trichomonas</taxon>
    </lineage>
</organism>
<evidence type="ECO:0000256" key="1">
    <source>
        <dbReference type="SAM" id="MobiDB-lite"/>
    </source>
</evidence>
<dbReference type="EMBL" id="DS113741">
    <property type="protein sequence ID" value="EAX96849.1"/>
    <property type="molecule type" value="Genomic_DNA"/>
</dbReference>
<dbReference type="VEuPathDB" id="TrichDB:TVAG_470140"/>
<dbReference type="Proteomes" id="UP000001542">
    <property type="component" value="Unassembled WGS sequence"/>
</dbReference>
<dbReference type="KEGG" id="tva:4754625"/>
<name>A2FE21_TRIV3</name>
<proteinExistence type="predicted"/>
<feature type="compositionally biased region" description="Polar residues" evidence="1">
    <location>
        <begin position="100"/>
        <end position="116"/>
    </location>
</feature>
<gene>
    <name evidence="2" type="ORF">TVAG_470140</name>
</gene>
<feature type="region of interest" description="Disordered" evidence="1">
    <location>
        <begin position="81"/>
        <end position="126"/>
    </location>
</feature>
<protein>
    <submittedName>
        <fullName evidence="2">Uncharacterized protein</fullName>
    </submittedName>
</protein>
<keyword evidence="3" id="KW-1185">Reference proteome</keyword>
<dbReference type="AlphaFoldDB" id="A2FE21"/>
<dbReference type="RefSeq" id="XP_001309779.1">
    <property type="nucleotide sequence ID" value="XM_001309778.1"/>
</dbReference>
<dbReference type="InParanoid" id="A2FE21"/>
<dbReference type="VEuPathDB" id="TrichDB:TVAGG3_0553480"/>